<reference evidence="2" key="1">
    <citation type="submission" date="2022-07" db="EMBL/GenBank/DDBJ databases">
        <title>Phylogenomic reconstructions and comparative analyses of Kickxellomycotina fungi.</title>
        <authorList>
            <person name="Reynolds N.K."/>
            <person name="Stajich J.E."/>
            <person name="Barry K."/>
            <person name="Grigoriev I.V."/>
            <person name="Crous P."/>
            <person name="Smith M.E."/>
        </authorList>
    </citation>
    <scope>NUCLEOTIDE SEQUENCE</scope>
    <source>
        <strain evidence="2">NBRC 100468</strain>
    </source>
</reference>
<protein>
    <submittedName>
        <fullName evidence="2">Uncharacterized protein</fullName>
    </submittedName>
</protein>
<dbReference type="EMBL" id="JANBPU010000109">
    <property type="protein sequence ID" value="KAJ1916257.1"/>
    <property type="molecule type" value="Genomic_DNA"/>
</dbReference>
<dbReference type="Proteomes" id="UP001150538">
    <property type="component" value="Unassembled WGS sequence"/>
</dbReference>
<name>A0A9W8DNN2_9FUNG</name>
<evidence type="ECO:0000313" key="3">
    <source>
        <dbReference type="Proteomes" id="UP001150538"/>
    </source>
</evidence>
<accession>A0A9W8DNN2</accession>
<dbReference type="AlphaFoldDB" id="A0A9W8DNN2"/>
<comment type="caution">
    <text evidence="2">The sequence shown here is derived from an EMBL/GenBank/DDBJ whole genome shotgun (WGS) entry which is preliminary data.</text>
</comment>
<feature type="compositionally biased region" description="Acidic residues" evidence="1">
    <location>
        <begin position="203"/>
        <end position="216"/>
    </location>
</feature>
<evidence type="ECO:0000313" key="2">
    <source>
        <dbReference type="EMBL" id="KAJ1916257.1"/>
    </source>
</evidence>
<keyword evidence="3" id="KW-1185">Reference proteome</keyword>
<organism evidence="2 3">
    <name type="scientific">Mycoemilia scoparia</name>
    <dbReference type="NCBI Taxonomy" id="417184"/>
    <lineage>
        <taxon>Eukaryota</taxon>
        <taxon>Fungi</taxon>
        <taxon>Fungi incertae sedis</taxon>
        <taxon>Zoopagomycota</taxon>
        <taxon>Kickxellomycotina</taxon>
        <taxon>Kickxellomycetes</taxon>
        <taxon>Kickxellales</taxon>
        <taxon>Kickxellaceae</taxon>
        <taxon>Mycoemilia</taxon>
    </lineage>
</organism>
<gene>
    <name evidence="2" type="ORF">H4219_003877</name>
</gene>
<feature type="compositionally biased region" description="Basic and acidic residues" evidence="1">
    <location>
        <begin position="181"/>
        <end position="201"/>
    </location>
</feature>
<feature type="compositionally biased region" description="Basic and acidic residues" evidence="1">
    <location>
        <begin position="135"/>
        <end position="147"/>
    </location>
</feature>
<proteinExistence type="predicted"/>
<feature type="region of interest" description="Disordered" evidence="1">
    <location>
        <begin position="122"/>
        <end position="216"/>
    </location>
</feature>
<sequence>MKEKLLGDVNKGEGSRHFLECQSINFKQDSIYDILRSLEIEKIYRNVYFREVFSKSNGVVCSSPLNLHNANSGSHQSERTTPTIPQATPISLRVDSGAFDVSISQNEGNHEIDISASESWVEPTPVLKQKKRPRSKESIAAHRDKSYRNSLSIEEAPNGPSCNSKRVKVDIAHNGASHMADSQRKEKETSKRESFEEHTPQDFDIDDLLADIEYEQ</sequence>
<evidence type="ECO:0000256" key="1">
    <source>
        <dbReference type="SAM" id="MobiDB-lite"/>
    </source>
</evidence>